<protein>
    <submittedName>
        <fullName evidence="2">NB-ARC domain-containing protein</fullName>
    </submittedName>
</protein>
<dbReference type="SUPFAM" id="SSF52540">
    <property type="entry name" value="P-loop containing nucleoside triphosphate hydrolases"/>
    <property type="match status" value="1"/>
</dbReference>
<evidence type="ECO:0000313" key="2">
    <source>
        <dbReference type="EMBL" id="PSL55740.1"/>
    </source>
</evidence>
<dbReference type="PANTHER" id="PTHR47691">
    <property type="entry name" value="REGULATOR-RELATED"/>
    <property type="match status" value="1"/>
</dbReference>
<evidence type="ECO:0000259" key="1">
    <source>
        <dbReference type="Pfam" id="PF13191"/>
    </source>
</evidence>
<gene>
    <name evidence="2" type="ORF">B0I31_10431</name>
</gene>
<dbReference type="OrthoDB" id="3881650at2"/>
<feature type="domain" description="Orc1-like AAA ATPase" evidence="1">
    <location>
        <begin position="420"/>
        <end position="569"/>
    </location>
</feature>
<accession>A0A2P8IBA2</accession>
<organism evidence="2 3">
    <name type="scientific">Saccharothrix carnea</name>
    <dbReference type="NCBI Taxonomy" id="1280637"/>
    <lineage>
        <taxon>Bacteria</taxon>
        <taxon>Bacillati</taxon>
        <taxon>Actinomycetota</taxon>
        <taxon>Actinomycetes</taxon>
        <taxon>Pseudonocardiales</taxon>
        <taxon>Pseudonocardiaceae</taxon>
        <taxon>Saccharothrix</taxon>
    </lineage>
</organism>
<dbReference type="Proteomes" id="UP000241118">
    <property type="component" value="Unassembled WGS sequence"/>
</dbReference>
<dbReference type="Pfam" id="PF13191">
    <property type="entry name" value="AAA_16"/>
    <property type="match status" value="1"/>
</dbReference>
<dbReference type="EMBL" id="PYAX01000004">
    <property type="protein sequence ID" value="PSL55740.1"/>
    <property type="molecule type" value="Genomic_DNA"/>
</dbReference>
<reference evidence="2 3" key="1">
    <citation type="submission" date="2018-03" db="EMBL/GenBank/DDBJ databases">
        <title>Genomic Encyclopedia of Type Strains, Phase III (KMG-III): the genomes of soil and plant-associated and newly described type strains.</title>
        <authorList>
            <person name="Whitman W."/>
        </authorList>
    </citation>
    <scope>NUCLEOTIDE SEQUENCE [LARGE SCALE GENOMIC DNA]</scope>
    <source>
        <strain evidence="2 3">CGMCC 4.7097</strain>
    </source>
</reference>
<proteinExistence type="predicted"/>
<dbReference type="Gene3D" id="3.40.50.300">
    <property type="entry name" value="P-loop containing nucleotide triphosphate hydrolases"/>
    <property type="match status" value="1"/>
</dbReference>
<dbReference type="InterPro" id="IPR027417">
    <property type="entry name" value="P-loop_NTPase"/>
</dbReference>
<sequence>MVVTGGRSEGSARESALVLDVERFAGPGRWRWVLTEPGGEFLADHDVSLDESCWQYEAFSDPHGYLRVHAEPDRRSASEAEILARLGRWIGAEVFGDVGAALVARAPVTVRVLIPEQARVLAFRPFESAIATGRAFALSQVSLVVQVQTADRPARAKTAIGDRVRVLALFSLPTGASVLNLRRERHGLAALIQDIAHTRNLSIELRVVQYGVTRERLREVVEEADGWDVIHISAHGLDGSVLLEKEDGTPDPVNSRELVDLMVATAHRVRVVTLSACSSAAPVLAGDRRLLGIDVAELPSDGVAAQAMSAVAVDLAERLDAAVVGMRFPITDEFAIGLSAELYGLLLGRGQPVARALALALPRVVTDPATRSRPALSAGTPALFGSHAVDTTVVAPQGGPVLFDEHHERRMANVPDQAERFVGRTLLLTRAAQVLAPRSGRSGLLLHGMAGVGKTASVVELAQVHADRFRAVVWYRAPGEHDRITVALADFAERLEAALPGLALRHRLGDAREFQQFLPVLTQFCRTERVLFVLDNLESLLTADGVWRDARWGALVAALADHAGPSRVLLTSRRPIADLTPRVVAHPLSALSRDEAQLLARELPRLRALIDGTVPGLGVLDGRRLVARVLTATQGHPTLLELADHQAADPALLLALLADAERTWHRTSTRTEDFFKTGQTHAATAGYLEVLQEWTRGVIGSLPDDAVSLFTVLCLLEDGDQLHPVVEGVWDLLDDTAGRPWDSALSTLLTTALVTISLTAEGDVPIYRVHPAIAAVGRGLAEPGFRSRVDRAAADVWMAGMALASRHEHEDRLDWWVRSGWLARRAGRSAAPYLLRLGDGPTAAAMLARSLVRDRSPDSLRAALPVLRAVADLTDGTDVAGSVDALLATVLLDVDPAAGDRMTSDLLARPQPRSSSAVVAATYGLGQSYLKRGRLTDALAITEELLSREGRPWTRLSYLADRVLRRVELREDVDAAGEMRLLRERLDALSHSGRVSDDSYDSDDEAFFRWQVREHIYHVSSIVALRTGDWSGSLHFNDVVSESERRRDAPAGHQAVTQLTRCGPLLQLGRTAEARDLLLGCRDVFEELGDAVHLGKTYGTLAQIEDDRGHGDVAIDHARTALRYLYTAGHPADVAAGHDNLAQLLCGRKVQDFAGGYTHGLAGALLDILIGRAPRSGSLHLTALALRFVERVPATLDSALEEMDRVDGPRFGELLSLWSPQTVHRAFDQALETVLAAATAADPDLFRFLVAWEPATSALVSAAHGDEQAGAVVDEYLRNSRSMTATWQVLVDAFSRLRSGDRDPNLAQGDRFDVAITRRALAALGDHSLVAPMLWPLVSVGHSLGLLAGALRDGDRSTAKPLAAAIAGMATVRELGLSDVLRLIAEVGPDKVPINGDDPVAESLVATFRHYLAQVGPTPG</sequence>
<dbReference type="PANTHER" id="PTHR47691:SF3">
    <property type="entry name" value="HTH-TYPE TRANSCRIPTIONAL REGULATOR RV0890C-RELATED"/>
    <property type="match status" value="1"/>
</dbReference>
<dbReference type="InterPro" id="IPR041664">
    <property type="entry name" value="AAA_16"/>
</dbReference>
<name>A0A2P8IBA2_SACCR</name>
<evidence type="ECO:0000313" key="3">
    <source>
        <dbReference type="Proteomes" id="UP000241118"/>
    </source>
</evidence>
<comment type="caution">
    <text evidence="2">The sequence shown here is derived from an EMBL/GenBank/DDBJ whole genome shotgun (WGS) entry which is preliminary data.</text>
</comment>
<keyword evidence="3" id="KW-1185">Reference proteome</keyword>